<dbReference type="InterPro" id="IPR027417">
    <property type="entry name" value="P-loop_NTPase"/>
</dbReference>
<protein>
    <submittedName>
        <fullName evidence="9">ATP-dependent Clp protease ATP-binding subunit</fullName>
    </submittedName>
</protein>
<dbReference type="Pfam" id="PF00004">
    <property type="entry name" value="AAA"/>
    <property type="match status" value="1"/>
</dbReference>
<dbReference type="InterPro" id="IPR018368">
    <property type="entry name" value="ClpA/B_CS1"/>
</dbReference>
<dbReference type="SUPFAM" id="SSF81923">
    <property type="entry name" value="Double Clp-N motif"/>
    <property type="match status" value="1"/>
</dbReference>
<dbReference type="GO" id="GO:0005524">
    <property type="term" value="F:ATP binding"/>
    <property type="evidence" value="ECO:0007669"/>
    <property type="project" value="UniProtKB-KW"/>
</dbReference>
<dbReference type="GO" id="GO:0016887">
    <property type="term" value="F:ATP hydrolysis activity"/>
    <property type="evidence" value="ECO:0007669"/>
    <property type="project" value="InterPro"/>
</dbReference>
<keyword evidence="3 6" id="KW-0067">ATP-binding</keyword>
<keyword evidence="9" id="KW-0378">Hydrolase</keyword>
<keyword evidence="4 6" id="KW-0143">Chaperone</keyword>
<dbReference type="InterPro" id="IPR036628">
    <property type="entry name" value="Clp_N_dom_sf"/>
</dbReference>
<keyword evidence="9" id="KW-0645">Protease</keyword>
<gene>
    <name evidence="9" type="ORF">F4Y08_16450</name>
</gene>
<dbReference type="Pfam" id="PF07724">
    <property type="entry name" value="AAA_2"/>
    <property type="match status" value="1"/>
</dbReference>
<dbReference type="PROSITE" id="PS00870">
    <property type="entry name" value="CLPAB_1"/>
    <property type="match status" value="1"/>
</dbReference>
<dbReference type="AlphaFoldDB" id="A0A6B1DZW4"/>
<evidence type="ECO:0000256" key="5">
    <source>
        <dbReference type="PROSITE-ProRule" id="PRU01251"/>
    </source>
</evidence>
<dbReference type="InterPro" id="IPR003959">
    <property type="entry name" value="ATPase_AAA_core"/>
</dbReference>
<dbReference type="GO" id="GO:0006508">
    <property type="term" value="P:proteolysis"/>
    <property type="evidence" value="ECO:0007669"/>
    <property type="project" value="UniProtKB-KW"/>
</dbReference>
<dbReference type="InterPro" id="IPR050130">
    <property type="entry name" value="ClpA_ClpB"/>
</dbReference>
<dbReference type="PROSITE" id="PS51903">
    <property type="entry name" value="CLP_R"/>
    <property type="match status" value="1"/>
</dbReference>
<keyword evidence="7" id="KW-0175">Coiled coil</keyword>
<dbReference type="InterPro" id="IPR001270">
    <property type="entry name" value="ClpA/B"/>
</dbReference>
<dbReference type="Pfam" id="PF02861">
    <property type="entry name" value="Clp_N"/>
    <property type="match status" value="1"/>
</dbReference>
<dbReference type="InterPro" id="IPR019489">
    <property type="entry name" value="Clp_ATPase_C"/>
</dbReference>
<dbReference type="GO" id="GO:0034605">
    <property type="term" value="P:cellular response to heat"/>
    <property type="evidence" value="ECO:0007669"/>
    <property type="project" value="TreeGrafter"/>
</dbReference>
<dbReference type="FunFam" id="3.40.50.300:FF:000010">
    <property type="entry name" value="Chaperone clpB 1, putative"/>
    <property type="match status" value="1"/>
</dbReference>
<evidence type="ECO:0000256" key="7">
    <source>
        <dbReference type="SAM" id="Coils"/>
    </source>
</evidence>
<dbReference type="FunFam" id="3.40.50.300:FF:000025">
    <property type="entry name" value="ATP-dependent Clp protease subunit"/>
    <property type="match status" value="1"/>
</dbReference>
<dbReference type="SMART" id="SM00382">
    <property type="entry name" value="AAA"/>
    <property type="match status" value="2"/>
</dbReference>
<dbReference type="Pfam" id="PF17871">
    <property type="entry name" value="AAA_lid_9"/>
    <property type="match status" value="1"/>
</dbReference>
<evidence type="ECO:0000256" key="2">
    <source>
        <dbReference type="ARBA" id="ARBA00022741"/>
    </source>
</evidence>
<organism evidence="9">
    <name type="scientific">Caldilineaceae bacterium SB0662_bin_9</name>
    <dbReference type="NCBI Taxonomy" id="2605258"/>
    <lineage>
        <taxon>Bacteria</taxon>
        <taxon>Bacillati</taxon>
        <taxon>Chloroflexota</taxon>
        <taxon>Caldilineae</taxon>
        <taxon>Caldilineales</taxon>
        <taxon>Caldilineaceae</taxon>
    </lineage>
</organism>
<keyword evidence="1 5" id="KW-0677">Repeat</keyword>
<dbReference type="PANTHER" id="PTHR11638:SF175">
    <property type="entry name" value="ATP-DEPENDENT CLP PROTEASE, ATP-BINDING SUBUNIT CLPC"/>
    <property type="match status" value="1"/>
</dbReference>
<evidence type="ECO:0000256" key="3">
    <source>
        <dbReference type="ARBA" id="ARBA00022840"/>
    </source>
</evidence>
<evidence type="ECO:0000259" key="8">
    <source>
        <dbReference type="PROSITE" id="PS51903"/>
    </source>
</evidence>
<comment type="similarity">
    <text evidence="6">Belongs to the ClpA/ClpB family.</text>
</comment>
<dbReference type="CDD" id="cd00009">
    <property type="entry name" value="AAA"/>
    <property type="match status" value="1"/>
</dbReference>
<dbReference type="EMBL" id="VXPY01000120">
    <property type="protein sequence ID" value="MYD91894.1"/>
    <property type="molecule type" value="Genomic_DNA"/>
</dbReference>
<dbReference type="Gene3D" id="3.40.50.300">
    <property type="entry name" value="P-loop containing nucleotide triphosphate hydrolases"/>
    <property type="match status" value="2"/>
</dbReference>
<dbReference type="PRINTS" id="PR00300">
    <property type="entry name" value="CLPPROTEASEA"/>
</dbReference>
<dbReference type="InterPro" id="IPR003593">
    <property type="entry name" value="AAA+_ATPase"/>
</dbReference>
<dbReference type="Gene3D" id="4.10.860.10">
    <property type="entry name" value="UVR domain"/>
    <property type="match status" value="1"/>
</dbReference>
<keyword evidence="2 6" id="KW-0547">Nucleotide-binding</keyword>
<dbReference type="InterPro" id="IPR004176">
    <property type="entry name" value="Clp_R_N"/>
</dbReference>
<dbReference type="CDD" id="cd19499">
    <property type="entry name" value="RecA-like_ClpB_Hsp104-like"/>
    <property type="match status" value="1"/>
</dbReference>
<evidence type="ECO:0000313" key="9">
    <source>
        <dbReference type="EMBL" id="MYD91894.1"/>
    </source>
</evidence>
<dbReference type="GO" id="GO:0005737">
    <property type="term" value="C:cytoplasm"/>
    <property type="evidence" value="ECO:0007669"/>
    <property type="project" value="TreeGrafter"/>
</dbReference>
<evidence type="ECO:0000256" key="4">
    <source>
        <dbReference type="ARBA" id="ARBA00023186"/>
    </source>
</evidence>
<feature type="domain" description="Clp R" evidence="8">
    <location>
        <begin position="9"/>
        <end position="151"/>
    </location>
</feature>
<accession>A0A6B1DZW4</accession>
<dbReference type="PANTHER" id="PTHR11638">
    <property type="entry name" value="ATP-DEPENDENT CLP PROTEASE"/>
    <property type="match status" value="1"/>
</dbReference>
<dbReference type="PROSITE" id="PS00871">
    <property type="entry name" value="CLPAB_2"/>
    <property type="match status" value="1"/>
</dbReference>
<feature type="coiled-coil region" evidence="7">
    <location>
        <begin position="418"/>
        <end position="464"/>
    </location>
</feature>
<evidence type="ECO:0000256" key="6">
    <source>
        <dbReference type="RuleBase" id="RU004432"/>
    </source>
</evidence>
<dbReference type="SUPFAM" id="SSF52540">
    <property type="entry name" value="P-loop containing nucleoside triphosphate hydrolases"/>
    <property type="match status" value="2"/>
</dbReference>
<dbReference type="InterPro" id="IPR041546">
    <property type="entry name" value="ClpA/ClpB_AAA_lid"/>
</dbReference>
<reference evidence="9" key="1">
    <citation type="submission" date="2019-09" db="EMBL/GenBank/DDBJ databases">
        <title>Characterisation of the sponge microbiome using genome-centric metagenomics.</title>
        <authorList>
            <person name="Engelberts J.P."/>
            <person name="Robbins S.J."/>
            <person name="De Goeij J.M."/>
            <person name="Aranda M."/>
            <person name="Bell S.C."/>
            <person name="Webster N.S."/>
        </authorList>
    </citation>
    <scope>NUCLEOTIDE SEQUENCE</scope>
    <source>
        <strain evidence="9">SB0662_bin_9</strain>
    </source>
</reference>
<name>A0A6B1DZW4_9CHLR</name>
<comment type="caution">
    <text evidence="9">The sequence shown here is derived from an EMBL/GenBank/DDBJ whole genome shotgun (WGS) entry which is preliminary data.</text>
</comment>
<evidence type="ECO:0000256" key="1">
    <source>
        <dbReference type="ARBA" id="ARBA00022737"/>
    </source>
</evidence>
<dbReference type="Gene3D" id="1.10.1780.10">
    <property type="entry name" value="Clp, N-terminal domain"/>
    <property type="match status" value="1"/>
</dbReference>
<proteinExistence type="inferred from homology"/>
<sequence length="847" mass="95104">MPEKKKDPFQYFTSNARRVMSVAHEEAVRLNHSYVGTEHFLLGLVRVEKGSAVLILRKAGVEPKQVIRAIEHKTGRGDRPSKSQPRLAPRVKNIIEYAFSQANRLNHKRIQVAHLLLGLLNQPDSTAMLILEGLGVKIEEIRSQTQAILARPQTSRRKGGKDSESATPIADQLGYDLTAAAAAGKLDPVIGRQVEVERMIQILNRRNKNNPALVGEPGVGKTAIVESLAQRVVEGNVPETLMDKRVINLDVGGLVAGTMYRGQFEERLKKLLKELTDSGAILFIDEMHMMVGAGAAGGSVDAANILKPALARGQLQVIGATTSDEYRKFIEEDAALDRRFQPIRVQEPNLDETIDILQGLKSRYEDHHRLVISDEAIDAAAQMAVRFLHDRFLPDKAIDLIDEASSRVRMYKSPISSLQETYRNLKEVEKSRQEALDNNRFDEAMQLQYRENELKSELQAKKEAHTEKSNLPEVTAADIAEVVSMTTGIPASRIAGEEKARLLEMDQHLKSIIIGQDGPIDFICRAIRRARTGLKSAKRPIGSFLFLGPTGVGKTYMAKKLAEYMFGSEDHLIRLDMSEYMERHTVSRLIGSPPGYVGYGEGGQLTEAIRRKPFSVILMDEIEKAHYEVFNVLLQIMEDGTLTDAKGRNVTFRNAVIIMTGNIAANLITGDNRLGFELAGDEDELHAQEYERMRAQVMEQVKKVFRPEFVNRLDGTQVFRALSRDEIYKVVDLELTELREQLGELELELAVTPEAIQELSRRGYSREYGARPLRRIIQEQLQDPISDQLLQVEEMPPGSRFVVDVEPAMGEGDEMEQVFDIFLEHEGEEPVLTEEDDWNSGVPEELF</sequence>
<dbReference type="SMART" id="SM01086">
    <property type="entry name" value="ClpB_D2-small"/>
    <property type="match status" value="1"/>
</dbReference>
<dbReference type="GO" id="GO:0008233">
    <property type="term" value="F:peptidase activity"/>
    <property type="evidence" value="ECO:0007669"/>
    <property type="project" value="UniProtKB-KW"/>
</dbReference>
<dbReference type="Gene3D" id="1.10.8.60">
    <property type="match status" value="2"/>
</dbReference>
<dbReference type="InterPro" id="IPR028299">
    <property type="entry name" value="ClpA/B_CS2"/>
</dbReference>
<dbReference type="Pfam" id="PF10431">
    <property type="entry name" value="ClpB_D2-small"/>
    <property type="match status" value="1"/>
</dbReference>